<evidence type="ECO:0000313" key="1">
    <source>
        <dbReference type="EMBL" id="KAK2752923.1"/>
    </source>
</evidence>
<dbReference type="AlphaFoldDB" id="A0AAE0D427"/>
<organism evidence="1 2">
    <name type="scientific">Colletotrichum kahawae</name>
    <name type="common">Coffee berry disease fungus</name>
    <dbReference type="NCBI Taxonomy" id="34407"/>
    <lineage>
        <taxon>Eukaryota</taxon>
        <taxon>Fungi</taxon>
        <taxon>Dikarya</taxon>
        <taxon>Ascomycota</taxon>
        <taxon>Pezizomycotina</taxon>
        <taxon>Sordariomycetes</taxon>
        <taxon>Hypocreomycetidae</taxon>
        <taxon>Glomerellales</taxon>
        <taxon>Glomerellaceae</taxon>
        <taxon>Colletotrichum</taxon>
        <taxon>Colletotrichum gloeosporioides species complex</taxon>
    </lineage>
</organism>
<protein>
    <submittedName>
        <fullName evidence="1">Uncharacterized protein</fullName>
    </submittedName>
</protein>
<proteinExistence type="predicted"/>
<reference evidence="1" key="1">
    <citation type="submission" date="2023-02" db="EMBL/GenBank/DDBJ databases">
        <title>Colletotrichum kahawae CIFC_Que2 genome sequencing and assembly.</title>
        <authorList>
            <person name="Baroncelli R."/>
        </authorList>
    </citation>
    <scope>NUCLEOTIDE SEQUENCE</scope>
    <source>
        <strain evidence="1">CIFC_Que2</strain>
    </source>
</reference>
<comment type="caution">
    <text evidence="1">The sequence shown here is derived from an EMBL/GenBank/DDBJ whole genome shotgun (WGS) entry which is preliminary data.</text>
</comment>
<sequence length="70" mass="7871">MAATVLFYNGKADQRIGKKDESDEHRRKVLRSFKVPNFVTNQTCAELNGYFGCKSSGKDLKSLSKTDRAL</sequence>
<dbReference type="EMBL" id="VYYT01000245">
    <property type="protein sequence ID" value="KAK2752923.1"/>
    <property type="molecule type" value="Genomic_DNA"/>
</dbReference>
<name>A0AAE0D427_COLKA</name>
<gene>
    <name evidence="1" type="ORF">CKAH01_06164</name>
</gene>
<accession>A0AAE0D427</accession>
<keyword evidence="2" id="KW-1185">Reference proteome</keyword>
<dbReference type="Proteomes" id="UP001281614">
    <property type="component" value="Unassembled WGS sequence"/>
</dbReference>
<evidence type="ECO:0000313" key="2">
    <source>
        <dbReference type="Proteomes" id="UP001281614"/>
    </source>
</evidence>